<dbReference type="PANTHER" id="PTHR43349">
    <property type="entry name" value="PINORESINOL REDUCTASE-RELATED"/>
    <property type="match status" value="1"/>
</dbReference>
<dbReference type="Gene3D" id="3.40.50.720">
    <property type="entry name" value="NAD(P)-binding Rossmann-like Domain"/>
    <property type="match status" value="2"/>
</dbReference>
<reference evidence="2" key="1">
    <citation type="journal article" date="2013" name="Nature">
        <title>Draft genome of the wheat A-genome progenitor Triticum urartu.</title>
        <authorList>
            <person name="Ling H.Q."/>
            <person name="Zhao S."/>
            <person name="Liu D."/>
            <person name="Wang J."/>
            <person name="Sun H."/>
            <person name="Zhang C."/>
            <person name="Fan H."/>
            <person name="Li D."/>
            <person name="Dong L."/>
            <person name="Tao Y."/>
            <person name="Gao C."/>
            <person name="Wu H."/>
            <person name="Li Y."/>
            <person name="Cui Y."/>
            <person name="Guo X."/>
            <person name="Zheng S."/>
            <person name="Wang B."/>
            <person name="Yu K."/>
            <person name="Liang Q."/>
            <person name="Yang W."/>
            <person name="Lou X."/>
            <person name="Chen J."/>
            <person name="Feng M."/>
            <person name="Jian J."/>
            <person name="Zhang X."/>
            <person name="Luo G."/>
            <person name="Jiang Y."/>
            <person name="Liu J."/>
            <person name="Wang Z."/>
            <person name="Sha Y."/>
            <person name="Zhang B."/>
            <person name="Wu H."/>
            <person name="Tang D."/>
            <person name="Shen Q."/>
            <person name="Xue P."/>
            <person name="Zou S."/>
            <person name="Wang X."/>
            <person name="Liu X."/>
            <person name="Wang F."/>
            <person name="Yang Y."/>
            <person name="An X."/>
            <person name="Dong Z."/>
            <person name="Zhang K."/>
            <person name="Zhang X."/>
            <person name="Luo M.C."/>
            <person name="Dvorak J."/>
            <person name="Tong Y."/>
            <person name="Wang J."/>
            <person name="Yang H."/>
            <person name="Li Z."/>
            <person name="Wang D."/>
            <person name="Zhang A."/>
            <person name="Wang J."/>
        </authorList>
    </citation>
    <scope>NUCLEOTIDE SEQUENCE</scope>
</reference>
<protein>
    <recommendedName>
        <fullName evidence="1">NmrA-like domain-containing protein</fullName>
    </recommendedName>
</protein>
<proteinExistence type="predicted"/>
<name>M7ZM33_TRIUA</name>
<evidence type="ECO:0000259" key="1">
    <source>
        <dbReference type="Pfam" id="PF05368"/>
    </source>
</evidence>
<gene>
    <name evidence="2" type="ORF">TRIUR3_03687</name>
</gene>
<dbReference type="InterPro" id="IPR008030">
    <property type="entry name" value="NmrA-like"/>
</dbReference>
<dbReference type="InterPro" id="IPR050608">
    <property type="entry name" value="NmrA-type/Isoflavone_red_sf"/>
</dbReference>
<organism evidence="2">
    <name type="scientific">Triticum urartu</name>
    <name type="common">Red wild einkorn</name>
    <name type="synonym">Crithodium urartu</name>
    <dbReference type="NCBI Taxonomy" id="4572"/>
    <lineage>
        <taxon>Eukaryota</taxon>
        <taxon>Viridiplantae</taxon>
        <taxon>Streptophyta</taxon>
        <taxon>Embryophyta</taxon>
        <taxon>Tracheophyta</taxon>
        <taxon>Spermatophyta</taxon>
        <taxon>Magnoliopsida</taxon>
        <taxon>Liliopsida</taxon>
        <taxon>Poales</taxon>
        <taxon>Poaceae</taxon>
        <taxon>BOP clade</taxon>
        <taxon>Pooideae</taxon>
        <taxon>Triticodae</taxon>
        <taxon>Triticeae</taxon>
        <taxon>Triticinae</taxon>
        <taxon>Triticum</taxon>
    </lineage>
</organism>
<dbReference type="Gene3D" id="3.90.25.10">
    <property type="entry name" value="UDP-galactose 4-epimerase, domain 1"/>
    <property type="match status" value="1"/>
</dbReference>
<dbReference type="PANTHER" id="PTHR43349:SF57">
    <property type="entry name" value="NMRA-LIKE DOMAIN-CONTAINING PROTEIN"/>
    <property type="match status" value="1"/>
</dbReference>
<feature type="domain" description="NmrA-like" evidence="1">
    <location>
        <begin position="2"/>
        <end position="53"/>
    </location>
</feature>
<accession>M7ZM33</accession>
<dbReference type="Pfam" id="PF05368">
    <property type="entry name" value="NmrA"/>
    <property type="match status" value="1"/>
</dbReference>
<dbReference type="EMBL" id="KD099706">
    <property type="protein sequence ID" value="EMS61167.1"/>
    <property type="molecule type" value="Genomic_DNA"/>
</dbReference>
<dbReference type="AlphaFoldDB" id="M7ZM33"/>
<dbReference type="STRING" id="4572.M7ZM33"/>
<sequence length="143" mass="15986">MRIVMAVKEAGNVIKRLLPSEFGSDVERVHTVDPAATLYAGKVRLRRLIEAEEAAFPLNILLSLWLSVFMRGDQANFDIEPSFGVEATELYPDVKYTTVDDEYLDQSTVSSDSSLALWNAWQPLTQLQLAGVNSPGRRSLWPC</sequence>
<evidence type="ECO:0000313" key="2">
    <source>
        <dbReference type="EMBL" id="EMS61167.1"/>
    </source>
</evidence>